<feature type="region of interest" description="Disordered" evidence="1">
    <location>
        <begin position="831"/>
        <end position="866"/>
    </location>
</feature>
<dbReference type="EMBL" id="CP066802">
    <property type="protein sequence ID" value="QQM67547.1"/>
    <property type="molecule type" value="Genomic_DNA"/>
</dbReference>
<keyword evidence="3" id="KW-1185">Reference proteome</keyword>
<dbReference type="RefSeq" id="WP_200276226.1">
    <property type="nucleotide sequence ID" value="NZ_CP066802.1"/>
</dbReference>
<evidence type="ECO:0000313" key="2">
    <source>
        <dbReference type="EMBL" id="QQM67547.1"/>
    </source>
</evidence>
<feature type="compositionally biased region" description="Low complexity" evidence="1">
    <location>
        <begin position="400"/>
        <end position="414"/>
    </location>
</feature>
<gene>
    <name evidence="2" type="ORF">JG540_01185</name>
</gene>
<name>A0A7T7MAV1_9ACTO</name>
<sequence>MSIDTSKLPALNLDVESLRTNASDLKTKAGDVRTSGATLNTTWGGMSSCYKAPEQETLYAAMGPVETDCDSLADDLESIAEALSTFADTAELIKKDSEGLKSRAESFLTSVNGDPEWQYDQDKVDEHNGFLNEANALQIRMWDAERTCANAIRALDSLIAYHADPTSEDDQFAYGVSAIPDGTAGLPWGSPVERQDHCPKKAGVSVGRAFWDDFCLGTINGLTNLIGIKVGGPDWGMTGETFFGTWRGLSTLVGFGYDEYGNYTGWSLGNAGQAWKGLGKECLHLDQWGTDPLRALTGTVLDLVSLLIPVVGQASKVLKLGKAGSTLKKVGKAAQVADKVLSFMDPLGTLAGKAVGKVSGPALESVKNALNIDFNLMDKIGQWTGADVPVSHEARAVSGEADASVSETSTSDSSPADGRVPEGTASAGSPTVAETGGGTGGAAGRSSASEPAHAPADAAHTDASAHGATGGNASHGSSGADHGAGDGDGSAGDSHHIPDRRVGGSGEAVSTGGGHDAGSVAERGGSGADAADGGAGEASHGHSGASHGGGHADHAGSGGASEGATDLPASKQGHGAAGEPAGARHVDGEPGSGDAGSGKGHDGPVSGDAAGEGQGKASNEKVGHGAHEVNDAHAGDKHGQGHDGSGSQHHDGDASNKHHLQQDADHSADHVDDTSAHGAGDGDRPLDAGDNGRTSPADPRNYQMKDGTSYDTHFAPEQVRQELSTYERLQADLAANDVRMADGSEATVEKVREVAGKSLNELTVGDAKLLRKVNDMRAFYTPDVLQKVVDPTQLLNDFTPDELDELVSRGVLEEDSVKAWREAEEKAAYPTSRMSGSVAGSPDANVSRSEVDLNSSDTGPMNADDGRDIYGLDYRNSNHLQRTPKLTGGFERHSQIEVRMGSGPFRGKVYVPDADLRTVMDEAANYVDLDAIPQDANLWEQLPQNVQESLKKGGESSIGWAVDPNNPWRGTGFAGKKNSPNIATPELKMDAGDYVDMADVGPAEMWVRGYDGSQELLAVFKAGKWVLVR</sequence>
<protein>
    <submittedName>
        <fullName evidence="2">Uncharacterized protein</fullName>
    </submittedName>
</protein>
<reference evidence="2 3" key="1">
    <citation type="submission" date="2020-12" db="EMBL/GenBank/DDBJ databases">
        <authorList>
            <person name="Zhou J."/>
        </authorList>
    </citation>
    <scope>NUCLEOTIDE SEQUENCE [LARGE SCALE GENOMIC DNA]</scope>
    <source>
        <strain evidence="2 3">CCUG 61299</strain>
    </source>
</reference>
<accession>A0A7T7MAV1</accession>
<evidence type="ECO:0000256" key="1">
    <source>
        <dbReference type="SAM" id="MobiDB-lite"/>
    </source>
</evidence>
<feature type="compositionally biased region" description="Low complexity" evidence="1">
    <location>
        <begin position="444"/>
        <end position="481"/>
    </location>
</feature>
<feature type="compositionally biased region" description="Low complexity" evidence="1">
    <location>
        <begin position="528"/>
        <end position="545"/>
    </location>
</feature>
<feature type="compositionally biased region" description="Basic and acidic residues" evidence="1">
    <location>
        <begin position="618"/>
        <end position="641"/>
    </location>
</feature>
<feature type="compositionally biased region" description="Polar residues" evidence="1">
    <location>
        <begin position="844"/>
        <end position="859"/>
    </location>
</feature>
<organism evidence="2 3">
    <name type="scientific">Actinomyces weissii</name>
    <dbReference type="NCBI Taxonomy" id="675090"/>
    <lineage>
        <taxon>Bacteria</taxon>
        <taxon>Bacillati</taxon>
        <taxon>Actinomycetota</taxon>
        <taxon>Actinomycetes</taxon>
        <taxon>Actinomycetales</taxon>
        <taxon>Actinomycetaceae</taxon>
        <taxon>Actinomyces</taxon>
    </lineage>
</organism>
<feature type="compositionally biased region" description="Gly residues" evidence="1">
    <location>
        <begin position="503"/>
        <end position="516"/>
    </location>
</feature>
<dbReference type="Proteomes" id="UP000595895">
    <property type="component" value="Chromosome"/>
</dbReference>
<feature type="region of interest" description="Disordered" evidence="1">
    <location>
        <begin position="396"/>
        <end position="710"/>
    </location>
</feature>
<evidence type="ECO:0000313" key="3">
    <source>
        <dbReference type="Proteomes" id="UP000595895"/>
    </source>
</evidence>
<feature type="compositionally biased region" description="Basic and acidic residues" evidence="1">
    <location>
        <begin position="648"/>
        <end position="687"/>
    </location>
</feature>
<dbReference type="KEGG" id="awe:JG540_01185"/>
<feature type="compositionally biased region" description="Basic and acidic residues" evidence="1">
    <location>
        <begin position="493"/>
        <end position="502"/>
    </location>
</feature>
<proteinExistence type="predicted"/>
<dbReference type="AlphaFoldDB" id="A0A7T7MAV1"/>
<dbReference type="Gene3D" id="1.10.287.1060">
    <property type="entry name" value="ESAT-6-like"/>
    <property type="match status" value="1"/>
</dbReference>